<evidence type="ECO:0000313" key="2">
    <source>
        <dbReference type="Proteomes" id="UP000479190"/>
    </source>
</evidence>
<reference evidence="1 2" key="1">
    <citation type="submission" date="2020-02" db="EMBL/GenBank/DDBJ databases">
        <authorList>
            <person name="Ferguson B K."/>
        </authorList>
    </citation>
    <scope>NUCLEOTIDE SEQUENCE [LARGE SCALE GENOMIC DNA]</scope>
</reference>
<sequence length="192" mass="21810">MSLAIWREICNAPQAAQAQAASPTRLSCQVCGRRGVSVVNCENCRYLFKKFGKRTEGVARRADAPLSQDKRPPQEERADEALIEWLYRLEQQGASSGSLRWERCSRIASCLGVKFLPLSQGRKGQLPTFLGTRRAVTVDNESQIGDTILRWSRRLEIRSRTRVRDRSLCRNQSKIYQIGSAIVTSVRTRRRA</sequence>
<gene>
    <name evidence="1" type="ORF">TBRA_LOCUS2301</name>
</gene>
<dbReference type="AlphaFoldDB" id="A0A6H5HYI2"/>
<dbReference type="EMBL" id="CADCXV010000448">
    <property type="protein sequence ID" value="CAB0030294.1"/>
    <property type="molecule type" value="Genomic_DNA"/>
</dbReference>
<keyword evidence="2" id="KW-1185">Reference proteome</keyword>
<feature type="non-terminal residue" evidence="1">
    <location>
        <position position="192"/>
    </location>
</feature>
<name>A0A6H5HYI2_9HYME</name>
<protein>
    <submittedName>
        <fullName evidence="1">Uncharacterized protein</fullName>
    </submittedName>
</protein>
<dbReference type="Proteomes" id="UP000479190">
    <property type="component" value="Unassembled WGS sequence"/>
</dbReference>
<proteinExistence type="predicted"/>
<organism evidence="1 2">
    <name type="scientific">Trichogramma brassicae</name>
    <dbReference type="NCBI Taxonomy" id="86971"/>
    <lineage>
        <taxon>Eukaryota</taxon>
        <taxon>Metazoa</taxon>
        <taxon>Ecdysozoa</taxon>
        <taxon>Arthropoda</taxon>
        <taxon>Hexapoda</taxon>
        <taxon>Insecta</taxon>
        <taxon>Pterygota</taxon>
        <taxon>Neoptera</taxon>
        <taxon>Endopterygota</taxon>
        <taxon>Hymenoptera</taxon>
        <taxon>Apocrita</taxon>
        <taxon>Proctotrupomorpha</taxon>
        <taxon>Chalcidoidea</taxon>
        <taxon>Trichogrammatidae</taxon>
        <taxon>Trichogramma</taxon>
    </lineage>
</organism>
<evidence type="ECO:0000313" key="1">
    <source>
        <dbReference type="EMBL" id="CAB0030294.1"/>
    </source>
</evidence>
<accession>A0A6H5HYI2</accession>